<name>A0A0N1P1B0_9EURO</name>
<dbReference type="InterPro" id="IPR013078">
    <property type="entry name" value="His_Pase_superF_clade-1"/>
</dbReference>
<feature type="region of interest" description="Disordered" evidence="1">
    <location>
        <begin position="507"/>
        <end position="531"/>
    </location>
</feature>
<keyword evidence="3" id="KW-1185">Reference proteome</keyword>
<proteinExistence type="predicted"/>
<dbReference type="OrthoDB" id="3898179at2759"/>
<reference evidence="2 3" key="1">
    <citation type="submission" date="2015-06" db="EMBL/GenBank/DDBJ databases">
        <title>Draft genome of the ant-associated black yeast Phialophora attae CBS 131958.</title>
        <authorList>
            <person name="Moreno L.F."/>
            <person name="Stielow B.J."/>
            <person name="de Hoog S."/>
            <person name="Vicente V.A."/>
            <person name="Weiss V.A."/>
            <person name="de Vries M."/>
            <person name="Cruz L.M."/>
            <person name="Souza E.M."/>
        </authorList>
    </citation>
    <scope>NUCLEOTIDE SEQUENCE [LARGE SCALE GENOMIC DNA]</scope>
    <source>
        <strain evidence="2 3">CBS 131958</strain>
    </source>
</reference>
<dbReference type="PANTHER" id="PTHR16469:SF27">
    <property type="entry name" value="UBIQUITIN-ASSOCIATED AND SH3 DOMAIN-CONTAINING BA-RELATED"/>
    <property type="match status" value="1"/>
</dbReference>
<dbReference type="Pfam" id="PF00300">
    <property type="entry name" value="His_Phos_1"/>
    <property type="match status" value="1"/>
</dbReference>
<dbReference type="RefSeq" id="XP_018000330.1">
    <property type="nucleotide sequence ID" value="XM_018147817.1"/>
</dbReference>
<dbReference type="STRING" id="1664694.A0A0N1P1B0"/>
<dbReference type="EMBL" id="LFJN01000012">
    <property type="protein sequence ID" value="KPI40367.1"/>
    <property type="molecule type" value="Genomic_DNA"/>
</dbReference>
<dbReference type="SMART" id="SM00855">
    <property type="entry name" value="PGAM"/>
    <property type="match status" value="1"/>
</dbReference>
<sequence length="531" mass="58355">MSKQPAVVAIARHGARLDASDRAWRDKADKPYDTPLSYGGWRQCQILGARIASELKLLDASRKADGQELPQKRRRIIVHCSPYLRCLQTAIAISAGLQEADSQAGNLPAVLRDGLVLDTRTKEGDENQGTEAAISRPLLRLDCFLEEWRSASYFEKSMPPAPSRVLLAAAKEMLQQPAEEIKGTDLASPAVNWVTAVDREANTVEDVTTSGQPGLRQQISKRARHLSDIPSVNGPIFFQPRLRGYTPPTPKYALAPSDPIPVGFVAHARDACLRVDYDWDSTREWGDGGVWDEEWGSMHRRVGSGLEELVRYYNKEEDDTVVILVTHQACCNALIRRLTGAPALHDIGTASLTLAIRRDEQSPTAESPTSSRRSVDGHISQQYEMKIIASTEHLRGGSNPLGLNSPRLGRSPAFAGRRAVGADSAEGFTLGDPWRHHPMSRSLSHRTSEADVEPLMADGLWAAGIQERAHVGTAIGDELEKQLRDDGERSLPVRAATQNTGMWVGASRRGSNIVRERSPGKRRWTAVDTSP</sequence>
<dbReference type="PANTHER" id="PTHR16469">
    <property type="entry name" value="UBIQUITIN-ASSOCIATED AND SH3 DOMAIN-CONTAINING BA-RELATED"/>
    <property type="match status" value="1"/>
</dbReference>
<dbReference type="VEuPathDB" id="FungiDB:AB675_7447"/>
<protein>
    <submittedName>
        <fullName evidence="2">Uncharacterized protein</fullName>
    </submittedName>
</protein>
<evidence type="ECO:0000313" key="3">
    <source>
        <dbReference type="Proteomes" id="UP000038010"/>
    </source>
</evidence>
<organism evidence="2 3">
    <name type="scientific">Cyphellophora attinorum</name>
    <dbReference type="NCBI Taxonomy" id="1664694"/>
    <lineage>
        <taxon>Eukaryota</taxon>
        <taxon>Fungi</taxon>
        <taxon>Dikarya</taxon>
        <taxon>Ascomycota</taxon>
        <taxon>Pezizomycotina</taxon>
        <taxon>Eurotiomycetes</taxon>
        <taxon>Chaetothyriomycetidae</taxon>
        <taxon>Chaetothyriales</taxon>
        <taxon>Cyphellophoraceae</taxon>
        <taxon>Cyphellophora</taxon>
    </lineage>
</organism>
<dbReference type="SUPFAM" id="SSF53254">
    <property type="entry name" value="Phosphoglycerate mutase-like"/>
    <property type="match status" value="1"/>
</dbReference>
<dbReference type="AlphaFoldDB" id="A0A0N1P1B0"/>
<evidence type="ECO:0000313" key="2">
    <source>
        <dbReference type="EMBL" id="KPI40367.1"/>
    </source>
</evidence>
<dbReference type="Proteomes" id="UP000038010">
    <property type="component" value="Unassembled WGS sequence"/>
</dbReference>
<evidence type="ECO:0000256" key="1">
    <source>
        <dbReference type="SAM" id="MobiDB-lite"/>
    </source>
</evidence>
<dbReference type="CDD" id="cd07040">
    <property type="entry name" value="HP"/>
    <property type="match status" value="1"/>
</dbReference>
<dbReference type="InterPro" id="IPR051710">
    <property type="entry name" value="Phosphatase_SH3-domain"/>
</dbReference>
<gene>
    <name evidence="2" type="ORF">AB675_7447</name>
</gene>
<dbReference type="InterPro" id="IPR029033">
    <property type="entry name" value="His_PPase_superfam"/>
</dbReference>
<accession>A0A0N1P1B0</accession>
<dbReference type="Gene3D" id="3.40.50.1240">
    <property type="entry name" value="Phosphoglycerate mutase-like"/>
    <property type="match status" value="2"/>
</dbReference>
<comment type="caution">
    <text evidence="2">The sequence shown here is derived from an EMBL/GenBank/DDBJ whole genome shotgun (WGS) entry which is preliminary data.</text>
</comment>
<dbReference type="GeneID" id="28739697"/>